<dbReference type="GO" id="GO:0009279">
    <property type="term" value="C:cell outer membrane"/>
    <property type="evidence" value="ECO:0007669"/>
    <property type="project" value="UniProtKB-SubCell"/>
</dbReference>
<evidence type="ECO:0000256" key="2">
    <source>
        <dbReference type="ARBA" id="ARBA00006304"/>
    </source>
</evidence>
<dbReference type="InterPro" id="IPR013355">
    <property type="entry name" value="Pilus_4_PilQ"/>
</dbReference>
<evidence type="ECO:0000259" key="9">
    <source>
        <dbReference type="Pfam" id="PF00263"/>
    </source>
</evidence>
<dbReference type="InterPro" id="IPR001775">
    <property type="entry name" value="GspD/PilQ"/>
</dbReference>
<feature type="domain" description="Type II/III secretion system secretin-like" evidence="9">
    <location>
        <begin position="267"/>
        <end position="425"/>
    </location>
</feature>
<comment type="subcellular location">
    <subcellularLocation>
        <location evidence="1 7">Cell outer membrane</location>
    </subcellularLocation>
</comment>
<dbReference type="PROSITE" id="PS00875">
    <property type="entry name" value="T2SP_D"/>
    <property type="match status" value="1"/>
</dbReference>
<dbReference type="Pfam" id="PF00263">
    <property type="entry name" value="Secretin"/>
    <property type="match status" value="1"/>
</dbReference>
<keyword evidence="12" id="KW-1185">Reference proteome</keyword>
<dbReference type="NCBIfam" id="TIGR02515">
    <property type="entry name" value="IV_pilus_PilQ"/>
    <property type="match status" value="1"/>
</dbReference>
<dbReference type="InterPro" id="IPR004846">
    <property type="entry name" value="T2SS/T3SS_dom"/>
</dbReference>
<evidence type="ECO:0000256" key="3">
    <source>
        <dbReference type="ARBA" id="ARBA00022448"/>
    </source>
</evidence>
<evidence type="ECO:0000256" key="5">
    <source>
        <dbReference type="ARBA" id="ARBA00023136"/>
    </source>
</evidence>
<evidence type="ECO:0000313" key="12">
    <source>
        <dbReference type="Proteomes" id="UP000286680"/>
    </source>
</evidence>
<dbReference type="Proteomes" id="UP000286680">
    <property type="component" value="Unassembled WGS sequence"/>
</dbReference>
<keyword evidence="6" id="KW-0998">Cell outer membrane</keyword>
<organism evidence="11 12">
    <name type="scientific">Idiomarina aquatica</name>
    <dbReference type="NCBI Taxonomy" id="1327752"/>
    <lineage>
        <taxon>Bacteria</taxon>
        <taxon>Pseudomonadati</taxon>
        <taxon>Pseudomonadota</taxon>
        <taxon>Gammaproteobacteria</taxon>
        <taxon>Alteromonadales</taxon>
        <taxon>Idiomarinaceae</taxon>
        <taxon>Idiomarina</taxon>
    </lineage>
</organism>
<dbReference type="EMBL" id="PIPS01000004">
    <property type="protein sequence ID" value="RUO40359.1"/>
    <property type="molecule type" value="Genomic_DNA"/>
</dbReference>
<feature type="domain" description="NolW-like" evidence="10">
    <location>
        <begin position="128"/>
        <end position="192"/>
    </location>
</feature>
<keyword evidence="3 7" id="KW-0813">Transport</keyword>
<dbReference type="Pfam" id="PF03958">
    <property type="entry name" value="Secretin_N"/>
    <property type="match status" value="1"/>
</dbReference>
<dbReference type="RefSeq" id="WP_126820390.1">
    <property type="nucleotide sequence ID" value="NZ_PIPS01000004.1"/>
</dbReference>
<dbReference type="InterPro" id="IPR038591">
    <property type="entry name" value="NolW-like_sf"/>
</dbReference>
<evidence type="ECO:0000256" key="8">
    <source>
        <dbReference type="SAM" id="SignalP"/>
    </source>
</evidence>
<evidence type="ECO:0000259" key="10">
    <source>
        <dbReference type="Pfam" id="PF03958"/>
    </source>
</evidence>
<feature type="signal peptide" evidence="8">
    <location>
        <begin position="1"/>
        <end position="24"/>
    </location>
</feature>
<reference evidence="12" key="1">
    <citation type="journal article" date="2018" name="Front. Microbiol.">
        <title>Genome-Based Analysis Reveals the Taxonomy and Diversity of the Family Idiomarinaceae.</title>
        <authorList>
            <person name="Liu Y."/>
            <person name="Lai Q."/>
            <person name="Shao Z."/>
        </authorList>
    </citation>
    <scope>NUCLEOTIDE SEQUENCE [LARGE SCALE GENOMIC DNA]</scope>
    <source>
        <strain evidence="12">SN-14</strain>
    </source>
</reference>
<keyword evidence="5" id="KW-0472">Membrane</keyword>
<accession>A0AA94EE69</accession>
<dbReference type="PANTHER" id="PTHR30604">
    <property type="entry name" value="PROTEIN TRANSPORT PROTEIN HOFQ"/>
    <property type="match status" value="1"/>
</dbReference>
<protein>
    <submittedName>
        <fullName evidence="11">Type IV pilus secretin PilQ</fullName>
    </submittedName>
</protein>
<evidence type="ECO:0000256" key="1">
    <source>
        <dbReference type="ARBA" id="ARBA00004442"/>
    </source>
</evidence>
<dbReference type="InterPro" id="IPR004845">
    <property type="entry name" value="T2SS_GspD_CS"/>
</dbReference>
<evidence type="ECO:0000256" key="6">
    <source>
        <dbReference type="ARBA" id="ARBA00023237"/>
    </source>
</evidence>
<dbReference type="GO" id="GO:0009306">
    <property type="term" value="P:protein secretion"/>
    <property type="evidence" value="ECO:0007669"/>
    <property type="project" value="InterPro"/>
</dbReference>
<dbReference type="Gene3D" id="3.30.1370.130">
    <property type="match status" value="1"/>
</dbReference>
<dbReference type="AlphaFoldDB" id="A0AA94EE69"/>
<evidence type="ECO:0000313" key="11">
    <source>
        <dbReference type="EMBL" id="RUO40359.1"/>
    </source>
</evidence>
<evidence type="ECO:0000256" key="7">
    <source>
        <dbReference type="RuleBase" id="RU004004"/>
    </source>
</evidence>
<name>A0AA94EE69_9GAMM</name>
<dbReference type="PANTHER" id="PTHR30604:SF1">
    <property type="entry name" value="DNA UTILIZATION PROTEIN HOFQ"/>
    <property type="match status" value="1"/>
</dbReference>
<keyword evidence="4 8" id="KW-0732">Signal</keyword>
<evidence type="ECO:0000256" key="4">
    <source>
        <dbReference type="ARBA" id="ARBA00022729"/>
    </source>
</evidence>
<sequence>MTFRFIPTAVITLLLVVASVTAKASSVATDTWARLLTEEQRQTTVNIHLNNASVQDVFQILADQLDLNLIIDDGIEGQSNLKLNEVNWVDAVNSLAKSHNVFLHLTNNVLWVTRQPQDATAQSGLAIELIPVNFARAAELAELLNTNHQGLLSEHGSLSVDERTNTLLINDTANHVNRVRSLIAKLDKPVKQVMIEARMVSLKTNIAQEFGVRWGASSTGLTNPETEPSMFIKGMRLELPTTQPAATVGLNVARLSDDLLLDLELTALEQENKGNIIASPKIFTANQQPAYIEQGTEIPYVESAASGATAVQFKKAVMGLRVTPQITPNDHVLLDLTITQNTRGDTVSTPTGPAVAIDTQEMGTQVLVKNGETIVLGGIFQTLELNDDRGVPILSSLPVVGHLFKHQQQQRQKRELVIFVTPTILTGSE</sequence>
<proteinExistence type="inferred from homology"/>
<dbReference type="Gene3D" id="3.30.1370.120">
    <property type="match status" value="1"/>
</dbReference>
<dbReference type="InterPro" id="IPR005644">
    <property type="entry name" value="NolW-like"/>
</dbReference>
<gene>
    <name evidence="11" type="ORF">CWE23_12195</name>
</gene>
<comment type="caution">
    <text evidence="11">The sequence shown here is derived from an EMBL/GenBank/DDBJ whole genome shotgun (WGS) entry which is preliminary data.</text>
</comment>
<dbReference type="InterPro" id="IPR051808">
    <property type="entry name" value="Type_IV_pilus_biogenesis"/>
</dbReference>
<feature type="chain" id="PRO_5041665976" evidence="8">
    <location>
        <begin position="25"/>
        <end position="429"/>
    </location>
</feature>
<comment type="similarity">
    <text evidence="2">Belongs to the bacterial secretin family. PilQ subfamily.</text>
</comment>
<dbReference type="PRINTS" id="PR00811">
    <property type="entry name" value="BCTERIALGSPD"/>
</dbReference>